<evidence type="ECO:0000256" key="6">
    <source>
        <dbReference type="ARBA" id="ARBA00023242"/>
    </source>
</evidence>
<keyword evidence="7" id="KW-0131">Cell cycle</keyword>
<dbReference type="Pfam" id="PF00004">
    <property type="entry name" value="AAA"/>
    <property type="match status" value="1"/>
</dbReference>
<dbReference type="EMBL" id="JAHUTJ010073823">
    <property type="protein sequence ID" value="MED6292541.1"/>
    <property type="molecule type" value="Genomic_DNA"/>
</dbReference>
<accession>A0ABU7EZW0</accession>
<evidence type="ECO:0000256" key="7">
    <source>
        <dbReference type="ARBA" id="ARBA00023306"/>
    </source>
</evidence>
<reference evidence="11 12" key="1">
    <citation type="submission" date="2021-06" db="EMBL/GenBank/DDBJ databases">
        <authorList>
            <person name="Palmer J.M."/>
        </authorList>
    </citation>
    <scope>NUCLEOTIDE SEQUENCE [LARGE SCALE GENOMIC DNA]</scope>
    <source>
        <strain evidence="11 12">CL_MEX2019</strain>
        <tissue evidence="11">Muscle</tissue>
    </source>
</reference>
<keyword evidence="2" id="KW-0235">DNA replication</keyword>
<evidence type="ECO:0000256" key="9">
    <source>
        <dbReference type="SAM" id="MobiDB-lite"/>
    </source>
</evidence>
<evidence type="ECO:0000256" key="8">
    <source>
        <dbReference type="ARBA" id="ARBA00043975"/>
    </source>
</evidence>
<dbReference type="CDD" id="cd00009">
    <property type="entry name" value="AAA"/>
    <property type="match status" value="1"/>
</dbReference>
<dbReference type="InterPro" id="IPR003959">
    <property type="entry name" value="ATPase_AAA_core"/>
</dbReference>
<dbReference type="InterPro" id="IPR047854">
    <property type="entry name" value="RFC_lid"/>
</dbReference>
<feature type="compositionally biased region" description="Acidic residues" evidence="9">
    <location>
        <begin position="232"/>
        <end position="244"/>
    </location>
</feature>
<evidence type="ECO:0000256" key="2">
    <source>
        <dbReference type="ARBA" id="ARBA00022705"/>
    </source>
</evidence>
<protein>
    <recommendedName>
        <fullName evidence="10">AAA+ ATPase domain-containing protein</fullName>
    </recommendedName>
</protein>
<dbReference type="PANTHER" id="PTHR46765:SF1">
    <property type="entry name" value="P-LOOP CONTAINING NUCLEOSIDE TRIPHOSPHATE HYDROLASES SUPERFAMILY PROTEIN"/>
    <property type="match status" value="1"/>
</dbReference>
<keyword evidence="4" id="KW-0067">ATP-binding</keyword>
<evidence type="ECO:0000256" key="1">
    <source>
        <dbReference type="ARBA" id="ARBA00004123"/>
    </source>
</evidence>
<comment type="subcellular location">
    <subcellularLocation>
        <location evidence="1">Nucleus</location>
    </subcellularLocation>
</comment>
<evidence type="ECO:0000256" key="3">
    <source>
        <dbReference type="ARBA" id="ARBA00022741"/>
    </source>
</evidence>
<evidence type="ECO:0000256" key="5">
    <source>
        <dbReference type="ARBA" id="ARBA00023125"/>
    </source>
</evidence>
<dbReference type="InterPro" id="IPR003593">
    <property type="entry name" value="AAA+_ATPase"/>
</dbReference>
<dbReference type="Gene3D" id="3.40.50.300">
    <property type="entry name" value="P-loop containing nucleotide triphosphate hydrolases"/>
    <property type="match status" value="1"/>
</dbReference>
<dbReference type="Gene3D" id="1.10.8.60">
    <property type="match status" value="1"/>
</dbReference>
<evidence type="ECO:0000313" key="11">
    <source>
        <dbReference type="EMBL" id="MED6292541.1"/>
    </source>
</evidence>
<evidence type="ECO:0000259" key="10">
    <source>
        <dbReference type="SMART" id="SM00382"/>
    </source>
</evidence>
<feature type="domain" description="AAA+ ATPase" evidence="10">
    <location>
        <begin position="342"/>
        <end position="482"/>
    </location>
</feature>
<dbReference type="CDD" id="cd18140">
    <property type="entry name" value="HLD_clamp_RFC"/>
    <property type="match status" value="1"/>
</dbReference>
<dbReference type="InterPro" id="IPR053016">
    <property type="entry name" value="CTF18-RFC_complex"/>
</dbReference>
<feature type="region of interest" description="Disordered" evidence="9">
    <location>
        <begin position="229"/>
        <end position="248"/>
    </location>
</feature>
<dbReference type="InterPro" id="IPR027417">
    <property type="entry name" value="P-loop_NTPase"/>
</dbReference>
<name>A0ABU7EZW0_9TELE</name>
<feature type="region of interest" description="Disordered" evidence="9">
    <location>
        <begin position="293"/>
        <end position="319"/>
    </location>
</feature>
<evidence type="ECO:0000313" key="12">
    <source>
        <dbReference type="Proteomes" id="UP001352852"/>
    </source>
</evidence>
<proteinExistence type="inferred from homology"/>
<keyword evidence="3" id="KW-0547">Nucleotide-binding</keyword>
<organism evidence="11 12">
    <name type="scientific">Characodon lateralis</name>
    <dbReference type="NCBI Taxonomy" id="208331"/>
    <lineage>
        <taxon>Eukaryota</taxon>
        <taxon>Metazoa</taxon>
        <taxon>Chordata</taxon>
        <taxon>Craniata</taxon>
        <taxon>Vertebrata</taxon>
        <taxon>Euteleostomi</taxon>
        <taxon>Actinopterygii</taxon>
        <taxon>Neopterygii</taxon>
        <taxon>Teleostei</taxon>
        <taxon>Neoteleostei</taxon>
        <taxon>Acanthomorphata</taxon>
        <taxon>Ovalentaria</taxon>
        <taxon>Atherinomorphae</taxon>
        <taxon>Cyprinodontiformes</taxon>
        <taxon>Goodeidae</taxon>
        <taxon>Characodon</taxon>
    </lineage>
</organism>
<feature type="region of interest" description="Disordered" evidence="9">
    <location>
        <begin position="25"/>
        <end position="113"/>
    </location>
</feature>
<feature type="compositionally biased region" description="Basic and acidic residues" evidence="9">
    <location>
        <begin position="83"/>
        <end position="94"/>
    </location>
</feature>
<dbReference type="SMART" id="SM00382">
    <property type="entry name" value="AAA"/>
    <property type="match status" value="1"/>
</dbReference>
<feature type="compositionally biased region" description="Polar residues" evidence="9">
    <location>
        <begin position="303"/>
        <end position="319"/>
    </location>
</feature>
<comment type="similarity">
    <text evidence="8">Belongs to the activator 1 small subunits family. CTF18 subfamily.</text>
</comment>
<sequence length="922" mass="104560">MDEYDELFEIEDQFEEQFADELEVLAEMEEETSQPAKRPKQAQGDDVSDIQHLLDDQPVTPKAKRQKNDTGVVKRLFNGSQTQERKVPPQRDDITPPSSPEHYEPSKTFRSTPAMLDISGFAEIPETPRRPVTPTPASARVLKRPPLEGEFISVTDSSGNRVYLRQKEEMDIKTVESRIVPNSDGGLGLLALPIRALREQEAERRHQQVVEESQRLTELLVSSVNDVFAESENPEDQENEDPEAAEGRASRLWVDRFSPRHYTELLSDDFTNRCLLKWLKLWDTVVFGRERKSRPARSDRQAAHQNSFKPNQGGQNQNRFKSKVEMTEEILEAELDQYKRPKYKVALLSGPPGLGKTTLAHVIAKHAGYNVVEINASDDRSAEVFQKRIDTATQMKSVLGSNERPNCLIIDEIDGAPAAAINILLSVLNKKDGHGAEAGTDTAKKKKKKESILLRPIICICNDLYVPALRPLRQQAFLLVFPQTQPSRLTQRLAEISSQQGLKADTGALMSLCEKTDNDIRSCVNTLQFLHGRGLKQLDSRTIQSVSVGQKDQNKGLFYVWQEIFQLPRTKRKRIGEGFEEAPGSGSGFQRFQHILHLASSSGEYEKVSLGLYDNYLSMRVRDPNLQAVCEALDWLTFSDRLNQVILHGQNFSLMKYLPFLSVAFHFLFAHPHVPRISYPHSHHEASSHLLSSRNALSTMLTDIPASIRSSIGPLSLTLDILTLLLDIICPKLRPVNPQLFSSREKDQMRELIDTMLAYNLSYRQDRTPEGQYTYVLEPRVEDVARFSGLPPRRQLTYQAKQTISREMEQEKMRRAEQMMLQRNPVTKEEEIKSAGPKLTRNHQQRLENIVKQTTVETRPEVDFFGRAVAPKPQGPQSSSDSGEKCAVLAMGTAVGNSDVWFRFNEGMSNAVRRNVYIRELL</sequence>
<keyword evidence="6" id="KW-0539">Nucleus</keyword>
<keyword evidence="5" id="KW-0238">DNA-binding</keyword>
<keyword evidence="12" id="KW-1185">Reference proteome</keyword>
<comment type="caution">
    <text evidence="11">The sequence shown here is derived from an EMBL/GenBank/DDBJ whole genome shotgun (WGS) entry which is preliminary data.</text>
</comment>
<evidence type="ECO:0000256" key="4">
    <source>
        <dbReference type="ARBA" id="ARBA00022840"/>
    </source>
</evidence>
<gene>
    <name evidence="11" type="ORF">CHARACLAT_001343</name>
</gene>
<dbReference type="PANTHER" id="PTHR46765">
    <property type="entry name" value="P-LOOP CONTAINING NUCLEOSIDE TRIPHOSPHATE HYDROLASES SUPERFAMILY PROTEIN"/>
    <property type="match status" value="1"/>
</dbReference>
<dbReference type="SUPFAM" id="SSF52540">
    <property type="entry name" value="P-loop containing nucleoside triphosphate hydrolases"/>
    <property type="match status" value="1"/>
</dbReference>
<dbReference type="Proteomes" id="UP001352852">
    <property type="component" value="Unassembled WGS sequence"/>
</dbReference>